<organism evidence="1 2">
    <name type="scientific">Nepenthes gracilis</name>
    <name type="common">Slender pitcher plant</name>
    <dbReference type="NCBI Taxonomy" id="150966"/>
    <lineage>
        <taxon>Eukaryota</taxon>
        <taxon>Viridiplantae</taxon>
        <taxon>Streptophyta</taxon>
        <taxon>Embryophyta</taxon>
        <taxon>Tracheophyta</taxon>
        <taxon>Spermatophyta</taxon>
        <taxon>Magnoliopsida</taxon>
        <taxon>eudicotyledons</taxon>
        <taxon>Gunneridae</taxon>
        <taxon>Pentapetalae</taxon>
        <taxon>Caryophyllales</taxon>
        <taxon>Nepenthaceae</taxon>
        <taxon>Nepenthes</taxon>
    </lineage>
</organism>
<comment type="caution">
    <text evidence="1">The sequence shown here is derived from an EMBL/GenBank/DDBJ whole genome shotgun (WGS) entry which is preliminary data.</text>
</comment>
<evidence type="ECO:0000313" key="1">
    <source>
        <dbReference type="EMBL" id="GMH14669.1"/>
    </source>
</evidence>
<dbReference type="Proteomes" id="UP001279734">
    <property type="component" value="Unassembled WGS sequence"/>
</dbReference>
<gene>
    <name evidence="1" type="ORF">Nepgr_016510</name>
</gene>
<evidence type="ECO:0000313" key="2">
    <source>
        <dbReference type="Proteomes" id="UP001279734"/>
    </source>
</evidence>
<dbReference type="EMBL" id="BSYO01000014">
    <property type="protein sequence ID" value="GMH14669.1"/>
    <property type="molecule type" value="Genomic_DNA"/>
</dbReference>
<reference evidence="1" key="1">
    <citation type="submission" date="2023-05" db="EMBL/GenBank/DDBJ databases">
        <title>Nepenthes gracilis genome sequencing.</title>
        <authorList>
            <person name="Fukushima K."/>
        </authorList>
    </citation>
    <scope>NUCLEOTIDE SEQUENCE</scope>
    <source>
        <strain evidence="1">SING2019-196</strain>
    </source>
</reference>
<protein>
    <submittedName>
        <fullName evidence="1">Uncharacterized protein</fullName>
    </submittedName>
</protein>
<proteinExistence type="predicted"/>
<sequence length="108" mass="12568">MKKHTSPFLFTVIRCSFSKSYCHSDNYCSQTAIPRFFRLDLKIFDLKTIPFLSRIATVTVFGKWCERKFKSGGFITLLRGRLRSPRGGEGYLRRLRSLVFCAMLMLLS</sequence>
<accession>A0AAD3XS65</accession>
<keyword evidence="2" id="KW-1185">Reference proteome</keyword>
<dbReference type="AlphaFoldDB" id="A0AAD3XS65"/>
<name>A0AAD3XS65_NEPGR</name>